<proteinExistence type="predicted"/>
<keyword evidence="2" id="KW-1185">Reference proteome</keyword>
<dbReference type="EMBL" id="FQYN01000005">
    <property type="protein sequence ID" value="SHJ24390.1"/>
    <property type="molecule type" value="Genomic_DNA"/>
</dbReference>
<dbReference type="RefSeq" id="WP_073109917.1">
    <property type="nucleotide sequence ID" value="NZ_FQYN01000005.1"/>
</dbReference>
<organism evidence="1 2">
    <name type="scientific">Hymenobacter daecheongensis DSM 21074</name>
    <dbReference type="NCBI Taxonomy" id="1121955"/>
    <lineage>
        <taxon>Bacteria</taxon>
        <taxon>Pseudomonadati</taxon>
        <taxon>Bacteroidota</taxon>
        <taxon>Cytophagia</taxon>
        <taxon>Cytophagales</taxon>
        <taxon>Hymenobacteraceae</taxon>
        <taxon>Hymenobacter</taxon>
    </lineage>
</organism>
<reference evidence="1 2" key="1">
    <citation type="submission" date="2016-11" db="EMBL/GenBank/DDBJ databases">
        <authorList>
            <person name="Jaros S."/>
            <person name="Januszkiewicz K."/>
            <person name="Wedrychowicz H."/>
        </authorList>
    </citation>
    <scope>NUCLEOTIDE SEQUENCE [LARGE SCALE GENOMIC DNA]</scope>
    <source>
        <strain evidence="1 2">DSM 21074</strain>
    </source>
</reference>
<dbReference type="AlphaFoldDB" id="A0A1M6HQ94"/>
<evidence type="ECO:0008006" key="3">
    <source>
        <dbReference type="Google" id="ProtNLM"/>
    </source>
</evidence>
<protein>
    <recommendedName>
        <fullName evidence="3">HicA toxin of toxin-antitoxin</fullName>
    </recommendedName>
</protein>
<evidence type="ECO:0000313" key="2">
    <source>
        <dbReference type="Proteomes" id="UP000184418"/>
    </source>
</evidence>
<evidence type="ECO:0000313" key="1">
    <source>
        <dbReference type="EMBL" id="SHJ24390.1"/>
    </source>
</evidence>
<accession>A0A1M6HQ94</accession>
<dbReference type="Proteomes" id="UP000184418">
    <property type="component" value="Unassembled WGS sequence"/>
</dbReference>
<name>A0A1M6HQ94_9BACT</name>
<sequence length="109" mass="12307">MSKLEKFVAALLSTQTDKNIDFAALCGLLLKLGFSQRVKGSHHIFARTGVEEIINLQSNSEGRAKPYQVKQVRDLLQKYNLTLDPTPQLRVTTEKLAEDIVSLKRKPKQ</sequence>
<gene>
    <name evidence="1" type="ORF">SAMN02745146_2593</name>
</gene>
<dbReference type="STRING" id="1121955.SAMN02745146_2593"/>